<gene>
    <name evidence="2" type="primary">ATP8</name>
</gene>
<dbReference type="RefSeq" id="YP_009477598.1">
    <property type="nucleotide sequence ID" value="NC_037467.1"/>
</dbReference>
<name>A0A343DSC9_9CRUS</name>
<keyword evidence="1" id="KW-0472">Membrane</keyword>
<keyword evidence="2" id="KW-0496">Mitochondrion</keyword>
<feature type="transmembrane region" description="Helical" evidence="1">
    <location>
        <begin position="12"/>
        <end position="32"/>
    </location>
</feature>
<sequence>MPQMAPMCWLCLYLYVALCTMLYVSLIVSSFYPWEIFPLNPYIKAKDDNQSIFYFRAIR</sequence>
<geneLocation type="mitochondrion" evidence="2"/>
<reference evidence="2" key="2">
    <citation type="journal article" date="2018" name="Syst. Parasitol.">
        <title>The first complete mitochondrial genome of a parasitic isopod supports Epicaridea Latreille, 1825 as a suborder and reveals the less conservative genome of isopods.</title>
        <authorList>
            <person name="Yu J."/>
            <person name="An J."/>
            <person name="Li Y."/>
            <person name="Boyko C.B."/>
        </authorList>
    </citation>
    <scope>NUCLEOTIDE SEQUENCE</scope>
</reference>
<dbReference type="GeneID" id="37277752"/>
<evidence type="ECO:0000313" key="2">
    <source>
        <dbReference type="EMBL" id="ASC43036.1"/>
    </source>
</evidence>
<organism evidence="2">
    <name type="scientific">Gyge ovalis</name>
    <dbReference type="NCBI Taxonomy" id="2008693"/>
    <lineage>
        <taxon>Eukaryota</taxon>
        <taxon>Metazoa</taxon>
        <taxon>Ecdysozoa</taxon>
        <taxon>Arthropoda</taxon>
        <taxon>Crustacea</taxon>
        <taxon>Multicrustacea</taxon>
        <taxon>Malacostraca</taxon>
        <taxon>Eumalacostraca</taxon>
        <taxon>Peracarida</taxon>
        <taxon>Isopoda</taxon>
        <taxon>Epicaridea</taxon>
        <taxon>Bopyridoidea</taxon>
        <taxon>Bopyridae</taxon>
        <taxon>Gyge</taxon>
    </lineage>
</organism>
<evidence type="ECO:0000256" key="1">
    <source>
        <dbReference type="SAM" id="Phobius"/>
    </source>
</evidence>
<dbReference type="EMBL" id="KY038053">
    <property type="protein sequence ID" value="ASC43036.1"/>
    <property type="molecule type" value="Genomic_DNA"/>
</dbReference>
<keyword evidence="1" id="KW-0812">Transmembrane</keyword>
<reference evidence="2" key="1">
    <citation type="submission" date="2016-10" db="EMBL/GenBank/DDBJ databases">
        <authorList>
            <person name="Cai Z."/>
        </authorList>
    </citation>
    <scope>NUCLEOTIDE SEQUENCE</scope>
</reference>
<keyword evidence="1" id="KW-1133">Transmembrane helix</keyword>
<protein>
    <submittedName>
        <fullName evidence="2">ATP synthase subunit 8</fullName>
    </submittedName>
</protein>
<accession>A0A343DSC9</accession>
<dbReference type="AlphaFoldDB" id="A0A343DSC9"/>
<dbReference type="CTD" id="4509"/>
<proteinExistence type="predicted"/>